<dbReference type="AlphaFoldDB" id="A0A938ZCW9"/>
<protein>
    <submittedName>
        <fullName evidence="9">ABC transporter ATP-binding protein</fullName>
    </submittedName>
</protein>
<dbReference type="InterPro" id="IPR003593">
    <property type="entry name" value="AAA+_ATPase"/>
</dbReference>
<dbReference type="Proteomes" id="UP000737612">
    <property type="component" value="Unassembled WGS sequence"/>
</dbReference>
<feature type="transmembrane region" description="Helical" evidence="7">
    <location>
        <begin position="57"/>
        <end position="78"/>
    </location>
</feature>
<comment type="caution">
    <text evidence="9">The sequence shown here is derived from an EMBL/GenBank/DDBJ whole genome shotgun (WGS) entry which is preliminary data.</text>
</comment>
<keyword evidence="4 9" id="KW-0067">ATP-binding</keyword>
<comment type="subcellular location">
    <subcellularLocation>
        <location evidence="1">Cell membrane</location>
        <topology evidence="1">Multi-pass membrane protein</topology>
    </subcellularLocation>
</comment>
<evidence type="ECO:0000256" key="6">
    <source>
        <dbReference type="ARBA" id="ARBA00023136"/>
    </source>
</evidence>
<evidence type="ECO:0000313" key="9">
    <source>
        <dbReference type="EMBL" id="MBN2952918.1"/>
    </source>
</evidence>
<sequence length="606" mass="67810">MKMKERFHAICRFLTMVSQGNHRVLFWLLGSAFAAATLPYLSLFFSARILNLLLAKSYRACLYTVVVFLLTQYGLGLFEKICRQYLDGQKEFCLARTEQKITAKALELEFEKFEKTETMDAIRRTNVSSMGSGNVGDQLIVIHTLITSLLSVLYALFFLLRLFLLSDSSRNNFFTSSFSMLALLLLCGVQLALSSRINRRSTQKKIELNQGNDHSNSVANYLVNVMLEERRADDIRIGHLDHFLDVQFGKAMEHFLPMYLDFARFSAITDGKNALLSLLSNFAAYLVIGARALYGVLPIGDVLLYAGSVTRAMSDLQTFLATGSEFDYINSYLSTYEDFIAQPSMAYDGTLPIEKRDDGQYEFAFHDVSFSYPGTNIPVLEHVTLSFAVGEKTALVGRNGAGKTTLIKLLCRLYEPTSGYITLNGIDIRKYSYKEYTQAFSVVFQDFHLFSLPLDENIAAGTEIDEAALQSSLAKVGLTECVQRLPQGTHTRLYNNNGAGVDLSGGEAQRTAIARALYKDAPFVILDEPTAALDPIAEAEIYEQFSQMISGKTAVYISHRMSSCKFCDRIVVLDHGRIAEDGTHDTLLANHGIYANLYETQAQYYT</sequence>
<feature type="transmembrane region" description="Helical" evidence="7">
    <location>
        <begin position="172"/>
        <end position="193"/>
    </location>
</feature>
<dbReference type="PANTHER" id="PTHR43394:SF1">
    <property type="entry name" value="ATP-BINDING CASSETTE SUB-FAMILY B MEMBER 10, MITOCHONDRIAL"/>
    <property type="match status" value="1"/>
</dbReference>
<proteinExistence type="predicted"/>
<dbReference type="InterPro" id="IPR003439">
    <property type="entry name" value="ABC_transporter-like_ATP-bd"/>
</dbReference>
<name>A0A938ZCW9_9FIRM</name>
<dbReference type="GO" id="GO:0005524">
    <property type="term" value="F:ATP binding"/>
    <property type="evidence" value="ECO:0007669"/>
    <property type="project" value="UniProtKB-KW"/>
</dbReference>
<feature type="domain" description="ABC transporter" evidence="8">
    <location>
        <begin position="363"/>
        <end position="600"/>
    </location>
</feature>
<dbReference type="Pfam" id="PF00005">
    <property type="entry name" value="ABC_tran"/>
    <property type="match status" value="1"/>
</dbReference>
<accession>A0A938ZCW9</accession>
<dbReference type="PANTHER" id="PTHR43394">
    <property type="entry name" value="ATP-DEPENDENT PERMEASE MDL1, MITOCHONDRIAL"/>
    <property type="match status" value="1"/>
</dbReference>
<evidence type="ECO:0000256" key="7">
    <source>
        <dbReference type="SAM" id="Phobius"/>
    </source>
</evidence>
<dbReference type="GO" id="GO:0005886">
    <property type="term" value="C:plasma membrane"/>
    <property type="evidence" value="ECO:0007669"/>
    <property type="project" value="UniProtKB-SubCell"/>
</dbReference>
<dbReference type="SUPFAM" id="SSF90123">
    <property type="entry name" value="ABC transporter transmembrane region"/>
    <property type="match status" value="1"/>
</dbReference>
<evidence type="ECO:0000256" key="4">
    <source>
        <dbReference type="ARBA" id="ARBA00022840"/>
    </source>
</evidence>
<dbReference type="Gene3D" id="3.40.50.300">
    <property type="entry name" value="P-loop containing nucleotide triphosphate hydrolases"/>
    <property type="match status" value="1"/>
</dbReference>
<dbReference type="InterPro" id="IPR027417">
    <property type="entry name" value="P-loop_NTPase"/>
</dbReference>
<keyword evidence="5 7" id="KW-1133">Transmembrane helix</keyword>
<feature type="transmembrane region" description="Helical" evidence="7">
    <location>
        <begin position="274"/>
        <end position="294"/>
    </location>
</feature>
<evidence type="ECO:0000256" key="1">
    <source>
        <dbReference type="ARBA" id="ARBA00004651"/>
    </source>
</evidence>
<organism evidence="9 10">
    <name type="scientific">Fusicatenibacter saccharivorans</name>
    <dbReference type="NCBI Taxonomy" id="1150298"/>
    <lineage>
        <taxon>Bacteria</taxon>
        <taxon>Bacillati</taxon>
        <taxon>Bacillota</taxon>
        <taxon>Clostridia</taxon>
        <taxon>Lachnospirales</taxon>
        <taxon>Lachnospiraceae</taxon>
        <taxon>Fusicatenibacter</taxon>
    </lineage>
</organism>
<dbReference type="SUPFAM" id="SSF52540">
    <property type="entry name" value="P-loop containing nucleoside triphosphate hydrolases"/>
    <property type="match status" value="1"/>
</dbReference>
<keyword evidence="6 7" id="KW-0472">Membrane</keyword>
<keyword evidence="2 7" id="KW-0812">Transmembrane</keyword>
<feature type="transmembrane region" description="Helical" evidence="7">
    <location>
        <begin position="24"/>
        <end position="45"/>
    </location>
</feature>
<reference evidence="9" key="1">
    <citation type="submission" date="2021-02" db="EMBL/GenBank/DDBJ databases">
        <title>Metagenome-assembled genomes from human diarrheal sample B26.</title>
        <authorList>
            <person name="Ateba T.P."/>
            <person name="Alayande K.A."/>
            <person name="Mwanza M."/>
        </authorList>
    </citation>
    <scope>NUCLEOTIDE SEQUENCE</scope>
    <source>
        <strain evidence="9">06WH</strain>
    </source>
</reference>
<dbReference type="Gene3D" id="1.20.1560.10">
    <property type="entry name" value="ABC transporter type 1, transmembrane domain"/>
    <property type="match status" value="1"/>
</dbReference>
<dbReference type="InterPro" id="IPR036640">
    <property type="entry name" value="ABC1_TM_sf"/>
</dbReference>
<evidence type="ECO:0000256" key="2">
    <source>
        <dbReference type="ARBA" id="ARBA00022692"/>
    </source>
</evidence>
<dbReference type="SMART" id="SM00382">
    <property type="entry name" value="AAA"/>
    <property type="match status" value="1"/>
</dbReference>
<evidence type="ECO:0000259" key="8">
    <source>
        <dbReference type="PROSITE" id="PS50893"/>
    </source>
</evidence>
<feature type="transmembrane region" description="Helical" evidence="7">
    <location>
        <begin position="139"/>
        <end position="160"/>
    </location>
</feature>
<dbReference type="GO" id="GO:0015421">
    <property type="term" value="F:ABC-type oligopeptide transporter activity"/>
    <property type="evidence" value="ECO:0007669"/>
    <property type="project" value="TreeGrafter"/>
</dbReference>
<keyword evidence="3" id="KW-0547">Nucleotide-binding</keyword>
<dbReference type="GO" id="GO:0016887">
    <property type="term" value="F:ATP hydrolysis activity"/>
    <property type="evidence" value="ECO:0007669"/>
    <property type="project" value="InterPro"/>
</dbReference>
<evidence type="ECO:0000256" key="3">
    <source>
        <dbReference type="ARBA" id="ARBA00022741"/>
    </source>
</evidence>
<dbReference type="InterPro" id="IPR039421">
    <property type="entry name" value="Type_1_exporter"/>
</dbReference>
<gene>
    <name evidence="9" type="ORF">JTJ23_04820</name>
</gene>
<dbReference type="PROSITE" id="PS50893">
    <property type="entry name" value="ABC_TRANSPORTER_2"/>
    <property type="match status" value="1"/>
</dbReference>
<evidence type="ECO:0000313" key="10">
    <source>
        <dbReference type="Proteomes" id="UP000737612"/>
    </source>
</evidence>
<evidence type="ECO:0000256" key="5">
    <source>
        <dbReference type="ARBA" id="ARBA00022989"/>
    </source>
</evidence>
<dbReference type="EMBL" id="JAFHBD010000015">
    <property type="protein sequence ID" value="MBN2952918.1"/>
    <property type="molecule type" value="Genomic_DNA"/>
</dbReference>